<feature type="region of interest" description="Disordered" evidence="1">
    <location>
        <begin position="465"/>
        <end position="486"/>
    </location>
</feature>
<organism evidence="3 6">
    <name type="scientific">Didymodactylos carnosus</name>
    <dbReference type="NCBI Taxonomy" id="1234261"/>
    <lineage>
        <taxon>Eukaryota</taxon>
        <taxon>Metazoa</taxon>
        <taxon>Spiralia</taxon>
        <taxon>Gnathifera</taxon>
        <taxon>Rotifera</taxon>
        <taxon>Eurotatoria</taxon>
        <taxon>Bdelloidea</taxon>
        <taxon>Philodinida</taxon>
        <taxon>Philodinidae</taxon>
        <taxon>Didymodactylos</taxon>
    </lineage>
</organism>
<reference evidence="3" key="1">
    <citation type="submission" date="2021-02" db="EMBL/GenBank/DDBJ databases">
        <authorList>
            <person name="Nowell W R."/>
        </authorList>
    </citation>
    <scope>NUCLEOTIDE SEQUENCE</scope>
</reference>
<dbReference type="Proteomes" id="UP000663829">
    <property type="component" value="Unassembled WGS sequence"/>
</dbReference>
<dbReference type="Proteomes" id="UP000681722">
    <property type="component" value="Unassembled WGS sequence"/>
</dbReference>
<dbReference type="EMBL" id="CAJNOK010014729">
    <property type="protein sequence ID" value="CAF1210747.1"/>
    <property type="molecule type" value="Genomic_DNA"/>
</dbReference>
<evidence type="ECO:0000256" key="1">
    <source>
        <dbReference type="SAM" id="MobiDB-lite"/>
    </source>
</evidence>
<feature type="compositionally biased region" description="Polar residues" evidence="1">
    <location>
        <begin position="65"/>
        <end position="77"/>
    </location>
</feature>
<evidence type="ECO:0000313" key="5">
    <source>
        <dbReference type="EMBL" id="CAF4306347.1"/>
    </source>
</evidence>
<sequence length="528" mass="59618">MTKYNNEKSPISFQIKQIFIPFTPNATKQLDQIGSSSVVKLNDSTSPLLNGNSDYHHSLVFSDSDGGSDNQSMVSTTRDNDCVKRSSSQTRKRKSRKHHSPKPLLNSSTLDDLFRALTIECEQSLSKYSTTSSFNNKLYDEVVNPTLPTNTVSYDENYVRVANLSSVTSNKPLEIKTKVSPQRVLSISVSSSHTRPQCEFVAPPSRPQCEFVAPPSRPNSELSTVQPLKKSSLIQPTDALKKKDETLAISKTYPILSITNFVKMSNNTELPVSTSHQKPKTDPTAFSNILCTNSPSSEDDISTSTNNTNKARQRRIPRSRKQRRVVHSNENSLISNNGSLNTSSDSENEKSIPHHHQPPSRRSSSTNNYNSRLKSRSQLLPQSFSNRRLSIYDNNQLYHNTPVQRTPPLPRRKRDASLQLQYTTTSSRSPYAYNDTSLREHVCVPLSFLLTSHIEQSSSAHINNNKHDFVDKSRRSRRDHSSKKFENSLSTVSILDRMHKNCYGQHPEQSPHCSRKHQKSKFPLYVGN</sequence>
<feature type="compositionally biased region" description="Low complexity" evidence="1">
    <location>
        <begin position="360"/>
        <end position="372"/>
    </location>
</feature>
<proteinExistence type="predicted"/>
<dbReference type="EMBL" id="CAJOBC010083749">
    <property type="protein sequence ID" value="CAF4306347.1"/>
    <property type="molecule type" value="Genomic_DNA"/>
</dbReference>
<feature type="compositionally biased region" description="Basic residues" evidence="1">
    <location>
        <begin position="90"/>
        <end position="101"/>
    </location>
</feature>
<feature type="region of interest" description="Disordered" evidence="1">
    <location>
        <begin position="270"/>
        <end position="417"/>
    </location>
</feature>
<gene>
    <name evidence="3" type="ORF">GPM918_LOCUS33829</name>
    <name evidence="2" type="ORF">OVA965_LOCUS24435</name>
    <name evidence="5" type="ORF">SRO942_LOCUS34523</name>
    <name evidence="4" type="ORF">TMI583_LOCUS25154</name>
</gene>
<feature type="compositionally biased region" description="Polar residues" evidence="1">
    <location>
        <begin position="376"/>
        <end position="404"/>
    </location>
</feature>
<feature type="region of interest" description="Disordered" evidence="1">
    <location>
        <begin position="60"/>
        <end position="106"/>
    </location>
</feature>
<feature type="region of interest" description="Disordered" evidence="1">
    <location>
        <begin position="503"/>
        <end position="528"/>
    </location>
</feature>
<comment type="caution">
    <text evidence="3">The sequence shown here is derived from an EMBL/GenBank/DDBJ whole genome shotgun (WGS) entry which is preliminary data.</text>
</comment>
<dbReference type="EMBL" id="CAJOBA010036262">
    <property type="protein sequence ID" value="CAF4019645.1"/>
    <property type="molecule type" value="Genomic_DNA"/>
</dbReference>
<feature type="compositionally biased region" description="Basic residues" evidence="1">
    <location>
        <begin position="311"/>
        <end position="326"/>
    </location>
</feature>
<dbReference type="AlphaFoldDB" id="A0A815MSH7"/>
<evidence type="ECO:0000313" key="4">
    <source>
        <dbReference type="EMBL" id="CAF4019645.1"/>
    </source>
</evidence>
<feature type="compositionally biased region" description="Polar residues" evidence="1">
    <location>
        <begin position="328"/>
        <end position="345"/>
    </location>
</feature>
<name>A0A815MSH7_9BILA</name>
<dbReference type="Proteomes" id="UP000677228">
    <property type="component" value="Unassembled WGS sequence"/>
</dbReference>
<dbReference type="Proteomes" id="UP000682733">
    <property type="component" value="Unassembled WGS sequence"/>
</dbReference>
<dbReference type="EMBL" id="CAJNOQ010018316">
    <property type="protein sequence ID" value="CAF1425419.1"/>
    <property type="molecule type" value="Genomic_DNA"/>
</dbReference>
<keyword evidence="6" id="KW-1185">Reference proteome</keyword>
<feature type="compositionally biased region" description="Polar residues" evidence="1">
    <location>
        <begin position="284"/>
        <end position="310"/>
    </location>
</feature>
<protein>
    <submittedName>
        <fullName evidence="3">Uncharacterized protein</fullName>
    </submittedName>
</protein>
<evidence type="ECO:0000313" key="2">
    <source>
        <dbReference type="EMBL" id="CAF1210747.1"/>
    </source>
</evidence>
<evidence type="ECO:0000313" key="6">
    <source>
        <dbReference type="Proteomes" id="UP000663829"/>
    </source>
</evidence>
<accession>A0A815MSH7</accession>
<evidence type="ECO:0000313" key="3">
    <source>
        <dbReference type="EMBL" id="CAF1425419.1"/>
    </source>
</evidence>
<dbReference type="OrthoDB" id="10050270at2759"/>